<name>A0A1S8LWQ0_9CLOT</name>
<evidence type="ECO:0000256" key="1">
    <source>
        <dbReference type="ARBA" id="ARBA00005801"/>
    </source>
</evidence>
<dbReference type="PANTHER" id="PTHR30487">
    <property type="entry name" value="TYPE 4 PREPILIN-LIKE PROTEINS LEADER PEPTIDE-PROCESSING ENZYME"/>
    <property type="match status" value="1"/>
</dbReference>
<dbReference type="GO" id="GO:0006465">
    <property type="term" value="P:signal peptide processing"/>
    <property type="evidence" value="ECO:0007669"/>
    <property type="project" value="TreeGrafter"/>
</dbReference>
<dbReference type="PANTHER" id="PTHR30487:SF0">
    <property type="entry name" value="PREPILIN LEADER PEPTIDASE_N-METHYLTRANSFERASE-RELATED"/>
    <property type="match status" value="1"/>
</dbReference>
<dbReference type="RefSeq" id="WP_077834943.1">
    <property type="nucleotide sequence ID" value="NZ_CP096983.1"/>
</dbReference>
<dbReference type="InterPro" id="IPR000045">
    <property type="entry name" value="Prepilin_IV_endopep_pep"/>
</dbReference>
<dbReference type="InterPro" id="IPR050882">
    <property type="entry name" value="Prepilin_peptidase/N-MTase"/>
</dbReference>
<accession>A0A1S8LWQ0</accession>
<protein>
    <submittedName>
        <fullName evidence="2">Uncharacterized protein</fullName>
    </submittedName>
</protein>
<proteinExistence type="inferred from homology"/>
<evidence type="ECO:0000313" key="2">
    <source>
        <dbReference type="EMBL" id="URZ10939.1"/>
    </source>
</evidence>
<sequence length="213" mass="24297">MVVILIFIYGLLIGKIIEWFAYKIPKDEKGKELKEGALRYARRLFNKRTAIVILTAWFYSLLYLKYGISINFFKYCTVSSVLILIAIIDYKTKYVYFSTICVAVVLNLIFILAEFFYGADVKTYIMGALFALIVSTILAFLKVFGWGDVEIFFVCGLLTGLNKTIIIMVASIVICGLYGIYLMIKQRKILIKMRVAFGPYIVASLIATIIFLK</sequence>
<comment type="similarity">
    <text evidence="1">Belongs to the peptidase A24 family.</text>
</comment>
<dbReference type="STRING" id="84029.CROST_11230"/>
<reference evidence="2 3" key="1">
    <citation type="submission" date="2022-04" db="EMBL/GenBank/DDBJ databases">
        <title>Genome sequence of C. roseum typestrain.</title>
        <authorList>
            <person name="Poehlein A."/>
            <person name="Schoch T."/>
            <person name="Duerre P."/>
            <person name="Daniel R."/>
        </authorList>
    </citation>
    <scope>NUCLEOTIDE SEQUENCE [LARGE SCALE GENOMIC DNA]</scope>
    <source>
        <strain evidence="2 3">DSM 7320</strain>
    </source>
</reference>
<dbReference type="KEGG" id="crw:CROST_016550"/>
<organism evidence="2 3">
    <name type="scientific">Clostridium felsineum</name>
    <dbReference type="NCBI Taxonomy" id="36839"/>
    <lineage>
        <taxon>Bacteria</taxon>
        <taxon>Bacillati</taxon>
        <taxon>Bacillota</taxon>
        <taxon>Clostridia</taxon>
        <taxon>Eubacteriales</taxon>
        <taxon>Clostridiaceae</taxon>
        <taxon>Clostridium</taxon>
    </lineage>
</organism>
<dbReference type="Pfam" id="PF01478">
    <property type="entry name" value="Peptidase_A24"/>
    <property type="match status" value="1"/>
</dbReference>
<dbReference type="Gene3D" id="1.20.120.1220">
    <property type="match status" value="1"/>
</dbReference>
<dbReference type="EMBL" id="CP096983">
    <property type="protein sequence ID" value="URZ10939.1"/>
    <property type="molecule type" value="Genomic_DNA"/>
</dbReference>
<dbReference type="Proteomes" id="UP000190951">
    <property type="component" value="Chromosome"/>
</dbReference>
<dbReference type="GO" id="GO:0005886">
    <property type="term" value="C:plasma membrane"/>
    <property type="evidence" value="ECO:0007669"/>
    <property type="project" value="TreeGrafter"/>
</dbReference>
<keyword evidence="3" id="KW-1185">Reference proteome</keyword>
<dbReference type="AlphaFoldDB" id="A0A1S8LWQ0"/>
<dbReference type="GO" id="GO:0004190">
    <property type="term" value="F:aspartic-type endopeptidase activity"/>
    <property type="evidence" value="ECO:0007669"/>
    <property type="project" value="InterPro"/>
</dbReference>
<gene>
    <name evidence="2" type="ORF">CROST_016550</name>
</gene>
<evidence type="ECO:0000313" key="3">
    <source>
        <dbReference type="Proteomes" id="UP000190951"/>
    </source>
</evidence>